<dbReference type="GO" id="GO:0042302">
    <property type="term" value="F:structural constituent of cuticle"/>
    <property type="evidence" value="ECO:0007669"/>
    <property type="project" value="UniProtKB-UniRule"/>
</dbReference>
<feature type="signal peptide" evidence="4">
    <location>
        <begin position="1"/>
        <end position="17"/>
    </location>
</feature>
<dbReference type="InterPro" id="IPR031311">
    <property type="entry name" value="CHIT_BIND_RR_consensus"/>
</dbReference>
<sequence>MWLAVVLTLCLLANANTYTSRQQRPYSAATEAQIRFAIENNYDDTGPGAKGQEYAYKTYKTLEDALVSYLDDPDTKLPDHEREKALNILELQNQGGYSNPTIRPFPNTVEEYNAYAKQTIPPVVRLNIPNKQAFQHPTSNYGFLNLKDFQQNALLHGSQQTRVNDGYSYQKIQAAKSNPVSLAHYTRGFTGHEQQSTVNQQFDPNPHYSFSYGVHDKQTGDTKSAQETRADGVVRGFYSFIDADGKQRTVHYTADDKEGFKAKVQLTDRTNLQ</sequence>
<dbReference type="PRINTS" id="PR00947">
    <property type="entry name" value="CUTICLE"/>
</dbReference>
<dbReference type="PROSITE" id="PS51155">
    <property type="entry name" value="CHIT_BIND_RR_2"/>
    <property type="match status" value="1"/>
</dbReference>
<dbReference type="Pfam" id="PF00379">
    <property type="entry name" value="Chitin_bind_4"/>
    <property type="match status" value="1"/>
</dbReference>
<dbReference type="EMBL" id="CAKXAJ010025576">
    <property type="protein sequence ID" value="CAH2241372.1"/>
    <property type="molecule type" value="Genomic_DNA"/>
</dbReference>
<name>A0A8S4RUS7_9NEOP</name>
<evidence type="ECO:0000256" key="2">
    <source>
        <dbReference type="ARBA" id="ARBA00022729"/>
    </source>
</evidence>
<dbReference type="GO" id="GO:0031012">
    <property type="term" value="C:extracellular matrix"/>
    <property type="evidence" value="ECO:0007669"/>
    <property type="project" value="TreeGrafter"/>
</dbReference>
<comment type="caution">
    <text evidence="5">The sequence shown here is derived from an EMBL/GenBank/DDBJ whole genome shotgun (WGS) entry which is preliminary data.</text>
</comment>
<dbReference type="PANTHER" id="PTHR12236">
    <property type="entry name" value="STRUCTURAL CONTITUENT OF CUTICLE"/>
    <property type="match status" value="1"/>
</dbReference>
<keyword evidence="6" id="KW-1185">Reference proteome</keyword>
<dbReference type="PROSITE" id="PS00233">
    <property type="entry name" value="CHIT_BIND_RR_1"/>
    <property type="match status" value="1"/>
</dbReference>
<evidence type="ECO:0000313" key="6">
    <source>
        <dbReference type="Proteomes" id="UP000838756"/>
    </source>
</evidence>
<accession>A0A8S4RUS7</accession>
<dbReference type="OrthoDB" id="6378451at2759"/>
<protein>
    <submittedName>
        <fullName evidence="5">Jg15571 protein</fullName>
    </submittedName>
</protein>
<keyword evidence="1 3" id="KW-0193">Cuticle</keyword>
<dbReference type="InterPro" id="IPR051217">
    <property type="entry name" value="Insect_Cuticle_Struc_Prot"/>
</dbReference>
<dbReference type="GO" id="GO:0005615">
    <property type="term" value="C:extracellular space"/>
    <property type="evidence" value="ECO:0007669"/>
    <property type="project" value="TreeGrafter"/>
</dbReference>
<dbReference type="AlphaFoldDB" id="A0A8S4RUS7"/>
<dbReference type="PANTHER" id="PTHR12236:SF86">
    <property type="entry name" value="CCP84AC-RELATED"/>
    <property type="match status" value="1"/>
</dbReference>
<organism evidence="5 6">
    <name type="scientific">Pararge aegeria aegeria</name>
    <dbReference type="NCBI Taxonomy" id="348720"/>
    <lineage>
        <taxon>Eukaryota</taxon>
        <taxon>Metazoa</taxon>
        <taxon>Ecdysozoa</taxon>
        <taxon>Arthropoda</taxon>
        <taxon>Hexapoda</taxon>
        <taxon>Insecta</taxon>
        <taxon>Pterygota</taxon>
        <taxon>Neoptera</taxon>
        <taxon>Endopterygota</taxon>
        <taxon>Lepidoptera</taxon>
        <taxon>Glossata</taxon>
        <taxon>Ditrysia</taxon>
        <taxon>Papilionoidea</taxon>
        <taxon>Nymphalidae</taxon>
        <taxon>Satyrinae</taxon>
        <taxon>Satyrini</taxon>
        <taxon>Parargina</taxon>
        <taxon>Pararge</taxon>
    </lineage>
</organism>
<evidence type="ECO:0000256" key="4">
    <source>
        <dbReference type="SAM" id="SignalP"/>
    </source>
</evidence>
<dbReference type="InterPro" id="IPR000618">
    <property type="entry name" value="Insect_cuticle"/>
</dbReference>
<dbReference type="Proteomes" id="UP000838756">
    <property type="component" value="Unassembled WGS sequence"/>
</dbReference>
<evidence type="ECO:0000313" key="5">
    <source>
        <dbReference type="EMBL" id="CAH2241372.1"/>
    </source>
</evidence>
<evidence type="ECO:0000256" key="1">
    <source>
        <dbReference type="ARBA" id="ARBA00022460"/>
    </source>
</evidence>
<evidence type="ECO:0000256" key="3">
    <source>
        <dbReference type="PROSITE-ProRule" id="PRU00497"/>
    </source>
</evidence>
<keyword evidence="2 4" id="KW-0732">Signal</keyword>
<reference evidence="5" key="1">
    <citation type="submission" date="2022-03" db="EMBL/GenBank/DDBJ databases">
        <authorList>
            <person name="Lindestad O."/>
        </authorList>
    </citation>
    <scope>NUCLEOTIDE SEQUENCE</scope>
</reference>
<gene>
    <name evidence="5" type="primary">jg15571</name>
    <name evidence="5" type="ORF">PAEG_LOCUS17811</name>
</gene>
<proteinExistence type="predicted"/>
<feature type="chain" id="PRO_5035881968" evidence="4">
    <location>
        <begin position="18"/>
        <end position="273"/>
    </location>
</feature>